<name>A0A9D7SDD8_9BACT</name>
<dbReference type="InterPro" id="IPR002692">
    <property type="entry name" value="S45"/>
</dbReference>
<evidence type="ECO:0000313" key="2">
    <source>
        <dbReference type="Proteomes" id="UP000808349"/>
    </source>
</evidence>
<feature type="non-terminal residue" evidence="1">
    <location>
        <position position="1"/>
    </location>
</feature>
<accession>A0A9D7SDD8</accession>
<dbReference type="InterPro" id="IPR029055">
    <property type="entry name" value="Ntn_hydrolases_N"/>
</dbReference>
<organism evidence="1 2">
    <name type="scientific">Candidatus Defluviibacterium haderslevense</name>
    <dbReference type="NCBI Taxonomy" id="2981993"/>
    <lineage>
        <taxon>Bacteria</taxon>
        <taxon>Pseudomonadati</taxon>
        <taxon>Bacteroidota</taxon>
        <taxon>Saprospiria</taxon>
        <taxon>Saprospirales</taxon>
        <taxon>Saprospiraceae</taxon>
        <taxon>Candidatus Defluviibacterium</taxon>
    </lineage>
</organism>
<dbReference type="AlphaFoldDB" id="A0A9D7SDD8"/>
<protein>
    <submittedName>
        <fullName evidence="1">Penicillin acylase family protein</fullName>
    </submittedName>
</protein>
<evidence type="ECO:0000313" key="1">
    <source>
        <dbReference type="EMBL" id="MBK9719346.1"/>
    </source>
</evidence>
<dbReference type="Gene3D" id="3.60.20.10">
    <property type="entry name" value="Glutamine Phosphoribosylpyrophosphate, subunit 1, domain 1"/>
    <property type="match status" value="1"/>
</dbReference>
<dbReference type="GO" id="GO:0016787">
    <property type="term" value="F:hydrolase activity"/>
    <property type="evidence" value="ECO:0007669"/>
    <property type="project" value="InterPro"/>
</dbReference>
<reference evidence="1 2" key="1">
    <citation type="submission" date="2020-10" db="EMBL/GenBank/DDBJ databases">
        <title>Connecting structure to function with the recovery of over 1000 high-quality activated sludge metagenome-assembled genomes encoding full-length rRNA genes using long-read sequencing.</title>
        <authorList>
            <person name="Singleton C.M."/>
            <person name="Petriglieri F."/>
            <person name="Kristensen J.M."/>
            <person name="Kirkegaard R.H."/>
            <person name="Michaelsen T.Y."/>
            <person name="Andersen M.H."/>
            <person name="Karst S.M."/>
            <person name="Dueholm M.S."/>
            <person name="Nielsen P.H."/>
            <person name="Albertsen M."/>
        </authorList>
    </citation>
    <scope>NUCLEOTIDE SEQUENCE [LARGE SCALE GENOMIC DNA]</scope>
    <source>
        <strain evidence="1">Ribe_18-Q3-R11-54_BAT3C.373</strain>
    </source>
</reference>
<proteinExistence type="predicted"/>
<dbReference type="Pfam" id="PF01804">
    <property type="entry name" value="Penicil_amidase"/>
    <property type="match status" value="1"/>
</dbReference>
<comment type="caution">
    <text evidence="1">The sequence shown here is derived from an EMBL/GenBank/DDBJ whole genome shotgun (WGS) entry which is preliminary data.</text>
</comment>
<dbReference type="Proteomes" id="UP000808349">
    <property type="component" value="Unassembled WGS sequence"/>
</dbReference>
<dbReference type="GO" id="GO:0017000">
    <property type="term" value="P:antibiotic biosynthetic process"/>
    <property type="evidence" value="ECO:0007669"/>
    <property type="project" value="InterPro"/>
</dbReference>
<gene>
    <name evidence="1" type="ORF">IPO85_17890</name>
</gene>
<dbReference type="EMBL" id="JADKFW010000019">
    <property type="protein sequence ID" value="MBK9719346.1"/>
    <property type="molecule type" value="Genomic_DNA"/>
</dbReference>
<sequence>KNVGDCRNAIQKFPYQLKISLLCKTGDIALTVQGKMPIKVNQQGRFVMDGTKENRGMVCSTFIYTSYDKSYSRFVSSANQNQQIVVFDCITYDGDFRNYRGTMINRYLSEKIMECG</sequence>